<dbReference type="Gene3D" id="3.40.50.300">
    <property type="entry name" value="P-loop containing nucleotide triphosphate hydrolases"/>
    <property type="match status" value="1"/>
</dbReference>
<keyword evidence="3 6" id="KW-0067">ATP-binding</keyword>
<dbReference type="RefSeq" id="WP_062284685.1">
    <property type="nucleotide sequence ID" value="NZ_LTBC01000008.1"/>
</dbReference>
<evidence type="ECO:0000313" key="7">
    <source>
        <dbReference type="Proteomes" id="UP000075670"/>
    </source>
</evidence>
<dbReference type="PROSITE" id="PS00211">
    <property type="entry name" value="ABC_TRANSPORTER_1"/>
    <property type="match status" value="1"/>
</dbReference>
<dbReference type="SUPFAM" id="SSF52540">
    <property type="entry name" value="P-loop containing nucleoside triphosphate hydrolases"/>
    <property type="match status" value="1"/>
</dbReference>
<keyword evidence="6" id="KW-0378">Hydrolase</keyword>
<dbReference type="PANTHER" id="PTHR42781:SF4">
    <property type="entry name" value="SPERMIDINE_PUTRESCINE IMPORT ATP-BINDING PROTEIN POTA"/>
    <property type="match status" value="1"/>
</dbReference>
<dbReference type="Gene3D" id="2.40.50.100">
    <property type="match status" value="1"/>
</dbReference>
<dbReference type="Pfam" id="PF00005">
    <property type="entry name" value="ABC_tran"/>
    <property type="match status" value="1"/>
</dbReference>
<dbReference type="GO" id="GO:0016887">
    <property type="term" value="F:ATP hydrolysis activity"/>
    <property type="evidence" value="ECO:0007669"/>
    <property type="project" value="InterPro"/>
</dbReference>
<dbReference type="InterPro" id="IPR017871">
    <property type="entry name" value="ABC_transporter-like_CS"/>
</dbReference>
<dbReference type="GO" id="GO:0005524">
    <property type="term" value="F:ATP binding"/>
    <property type="evidence" value="ECO:0007669"/>
    <property type="project" value="UniProtKB-KW"/>
</dbReference>
<feature type="region of interest" description="Disordered" evidence="4">
    <location>
        <begin position="367"/>
        <end position="387"/>
    </location>
</feature>
<dbReference type="SMART" id="SM00382">
    <property type="entry name" value="AAA"/>
    <property type="match status" value="1"/>
</dbReference>
<dbReference type="InterPro" id="IPR013611">
    <property type="entry name" value="Transp-assoc_OB_typ2"/>
</dbReference>
<dbReference type="InterPro" id="IPR008995">
    <property type="entry name" value="Mo/tungstate-bd_C_term_dom"/>
</dbReference>
<evidence type="ECO:0000256" key="3">
    <source>
        <dbReference type="ARBA" id="ARBA00022840"/>
    </source>
</evidence>
<evidence type="ECO:0000256" key="2">
    <source>
        <dbReference type="ARBA" id="ARBA00022741"/>
    </source>
</evidence>
<evidence type="ECO:0000256" key="4">
    <source>
        <dbReference type="SAM" id="MobiDB-lite"/>
    </source>
</evidence>
<protein>
    <submittedName>
        <fullName evidence="6">Spermidine/putrescine import ATP-binding protein PotA</fullName>
        <ecNumber evidence="6">3.6.3.31</ecNumber>
    </submittedName>
</protein>
<dbReference type="OrthoDB" id="9802264at2"/>
<gene>
    <name evidence="6" type="primary">potA_1</name>
    <name evidence="6" type="ORF">MOMUL_21050</name>
</gene>
<dbReference type="Proteomes" id="UP000075670">
    <property type="component" value="Unassembled WGS sequence"/>
</dbReference>
<keyword evidence="2" id="KW-0547">Nucleotide-binding</keyword>
<dbReference type="Pfam" id="PF08402">
    <property type="entry name" value="TOBE_2"/>
    <property type="match status" value="1"/>
</dbReference>
<reference evidence="6 7" key="1">
    <citation type="submission" date="2016-02" db="EMBL/GenBank/DDBJ databases">
        <title>Genome sequence of Moorella mulderi DSM 14980.</title>
        <authorList>
            <person name="Poehlein A."/>
            <person name="Daniel R."/>
        </authorList>
    </citation>
    <scope>NUCLEOTIDE SEQUENCE [LARGE SCALE GENOMIC DNA]</scope>
    <source>
        <strain evidence="6 7">DSM 14980</strain>
    </source>
</reference>
<dbReference type="SUPFAM" id="SSF50331">
    <property type="entry name" value="MOP-like"/>
    <property type="match status" value="1"/>
</dbReference>
<dbReference type="AlphaFoldDB" id="A0A151AVV4"/>
<organism evidence="6 7">
    <name type="scientific">Moorella mulderi DSM 14980</name>
    <dbReference type="NCBI Taxonomy" id="1122241"/>
    <lineage>
        <taxon>Bacteria</taxon>
        <taxon>Bacillati</taxon>
        <taxon>Bacillota</taxon>
        <taxon>Clostridia</taxon>
        <taxon>Neomoorellales</taxon>
        <taxon>Neomoorellaceae</taxon>
        <taxon>Neomoorella</taxon>
    </lineage>
</organism>
<dbReference type="InterPro" id="IPR027417">
    <property type="entry name" value="P-loop_NTPase"/>
</dbReference>
<dbReference type="PANTHER" id="PTHR42781">
    <property type="entry name" value="SPERMIDINE/PUTRESCINE IMPORT ATP-BINDING PROTEIN POTA"/>
    <property type="match status" value="1"/>
</dbReference>
<dbReference type="EC" id="3.6.3.31" evidence="6"/>
<dbReference type="PROSITE" id="PS50893">
    <property type="entry name" value="ABC_TRANSPORTER_2"/>
    <property type="match status" value="1"/>
</dbReference>
<keyword evidence="7" id="KW-1185">Reference proteome</keyword>
<dbReference type="GO" id="GO:0043190">
    <property type="term" value="C:ATP-binding cassette (ABC) transporter complex"/>
    <property type="evidence" value="ECO:0007669"/>
    <property type="project" value="InterPro"/>
</dbReference>
<name>A0A151AVV4_9FIRM</name>
<dbReference type="InterPro" id="IPR003593">
    <property type="entry name" value="AAA+_ATPase"/>
</dbReference>
<accession>A0A151AVV4</accession>
<dbReference type="EMBL" id="LTBC01000008">
    <property type="protein sequence ID" value="KYH31741.1"/>
    <property type="molecule type" value="Genomic_DNA"/>
</dbReference>
<evidence type="ECO:0000313" key="6">
    <source>
        <dbReference type="EMBL" id="KYH31741.1"/>
    </source>
</evidence>
<sequence>MSKLIVDGIHKNFGSVTALQKISLEVAEGEFICLLGPSGSGKTTLLRIIAGLEQATSGKIILDGKTITRGGWHLPAEQRQVGLVFQNYAVWPHMTVEENVAFPLASLPLNRGEKEEKVRRTIRAVGLAGLEKRSPAQLSGGQLQRVALARALVTNPRVMLFDEPLSNLDARLRDEMRSQLRTWHQELKLTTVYVTHDQAEAMAMADRVAVMAEGRLQQIGGPTEIYREPCNHFVARFLGKANFSAGMVLRSVGSGENHSYLIKSLMGEIIAQSREPLTPGTQVEVVIRPEDVEILPPFARQKGGNWRVTEVEFGGPMTTYRVNFEESGVSWYVMALGQPRYPVGSEVALKVRDAWVLPTAVEQGQIMEDRRSSGISPRPQPVAVGSA</sequence>
<dbReference type="GO" id="GO:0140359">
    <property type="term" value="F:ABC-type transporter activity"/>
    <property type="evidence" value="ECO:0007669"/>
    <property type="project" value="UniProtKB-ARBA"/>
</dbReference>
<dbReference type="InterPro" id="IPR003439">
    <property type="entry name" value="ABC_transporter-like_ATP-bd"/>
</dbReference>
<comment type="caution">
    <text evidence="6">The sequence shown here is derived from an EMBL/GenBank/DDBJ whole genome shotgun (WGS) entry which is preliminary data.</text>
</comment>
<proteinExistence type="predicted"/>
<feature type="domain" description="ABC transporter" evidence="5">
    <location>
        <begin position="4"/>
        <end position="238"/>
    </location>
</feature>
<dbReference type="FunFam" id="3.40.50.300:FF:000042">
    <property type="entry name" value="Maltose/maltodextrin ABC transporter, ATP-binding protein"/>
    <property type="match status" value="1"/>
</dbReference>
<evidence type="ECO:0000256" key="1">
    <source>
        <dbReference type="ARBA" id="ARBA00022448"/>
    </source>
</evidence>
<keyword evidence="1" id="KW-0813">Transport</keyword>
<dbReference type="PATRIC" id="fig|1122241.3.peg.2240"/>
<dbReference type="InterPro" id="IPR050093">
    <property type="entry name" value="ABC_SmlMolc_Importer"/>
</dbReference>
<evidence type="ECO:0000259" key="5">
    <source>
        <dbReference type="PROSITE" id="PS50893"/>
    </source>
</evidence>